<reference evidence="2 3" key="1">
    <citation type="submission" date="2019-06" db="EMBL/GenBank/DDBJ databases">
        <title>Taxogenomics and systematics of the genus Pantoea.</title>
        <authorList>
            <person name="Tambong J.T."/>
        </authorList>
    </citation>
    <scope>NUCLEOTIDE SEQUENCE [LARGE SCALE GENOMIC DNA]</scope>
    <source>
        <strain evidence="2 3">LMG 24200</strain>
    </source>
</reference>
<evidence type="ECO:0000259" key="1">
    <source>
        <dbReference type="PROSITE" id="PS50921"/>
    </source>
</evidence>
<comment type="caution">
    <text evidence="2">The sequence shown here is derived from an EMBL/GenBank/DDBJ whole genome shotgun (WGS) entry which is preliminary data.</text>
</comment>
<dbReference type="GO" id="GO:0003723">
    <property type="term" value="F:RNA binding"/>
    <property type="evidence" value="ECO:0007669"/>
    <property type="project" value="InterPro"/>
</dbReference>
<evidence type="ECO:0000313" key="2">
    <source>
        <dbReference type="EMBL" id="TPV47688.1"/>
    </source>
</evidence>
<dbReference type="AlphaFoldDB" id="A0A506QRZ6"/>
<dbReference type="PROSITE" id="PS50921">
    <property type="entry name" value="ANTAR"/>
    <property type="match status" value="1"/>
</dbReference>
<dbReference type="RefSeq" id="WP_128085795.1">
    <property type="nucleotide sequence ID" value="NZ_CP071407.1"/>
</dbReference>
<name>A0A506QRZ6_9GAMM</name>
<dbReference type="SMART" id="SM01012">
    <property type="entry name" value="ANTAR"/>
    <property type="match status" value="1"/>
</dbReference>
<keyword evidence="3" id="KW-1185">Reference proteome</keyword>
<proteinExistence type="predicted"/>
<dbReference type="InterPro" id="IPR011006">
    <property type="entry name" value="CheY-like_superfamily"/>
</dbReference>
<dbReference type="Proteomes" id="UP000317747">
    <property type="component" value="Unassembled WGS sequence"/>
</dbReference>
<dbReference type="Pfam" id="PF08376">
    <property type="entry name" value="NIT"/>
    <property type="match status" value="1"/>
</dbReference>
<dbReference type="InterPro" id="IPR005561">
    <property type="entry name" value="ANTAR"/>
</dbReference>
<gene>
    <name evidence="2" type="ORF">FJW01_02990</name>
</gene>
<dbReference type="OrthoDB" id="9782798at2"/>
<dbReference type="EMBL" id="VHJA01000025">
    <property type="protein sequence ID" value="TPV47688.1"/>
    <property type="molecule type" value="Genomic_DNA"/>
</dbReference>
<sequence>MDDALSWLQASRLSDIASLQRLRQTGKLITTVSELVHQLQRERGASNLWICSEGRLYGEQRLASEQDVTRCQRDFCEALPQADAQPGYSRFCNLIAAALQALAGLPALRQQITQQQIAHAQAVAAFNTIIRSLLNLVFEAADTASHPDITRALIALFSFMQGKELAGQERALGAAGFAAGQFSAEQRSGMVALIEAQEQSFLTFQQFADEAVLQHWQPLAQASREIERLRRIACTDGRREDSGALHWFSLLSQRIDQMKLLEDQLSATLMSRCREAIALARHQAAEPLQVAQPGCNFTLYVSGADWLPAESGALNSDGLAPQLGRSLLSLIAEQSQRLQHQASELATLRTTLEERKLLDQAKNWLMQQHGLSEEQAWQRLRKSAMDQNKRLPEIAQAIVTVAATMKKSL</sequence>
<accession>A0A506QRZ6</accession>
<evidence type="ECO:0000313" key="3">
    <source>
        <dbReference type="Proteomes" id="UP000317747"/>
    </source>
</evidence>
<organism evidence="2 3">
    <name type="scientific">Pantoea deleyi</name>
    <dbReference type="NCBI Taxonomy" id="470932"/>
    <lineage>
        <taxon>Bacteria</taxon>
        <taxon>Pseudomonadati</taxon>
        <taxon>Pseudomonadota</taxon>
        <taxon>Gammaproteobacteria</taxon>
        <taxon>Enterobacterales</taxon>
        <taxon>Erwiniaceae</taxon>
        <taxon>Pantoea</taxon>
    </lineage>
</organism>
<dbReference type="Gene3D" id="1.10.10.10">
    <property type="entry name" value="Winged helix-like DNA-binding domain superfamily/Winged helix DNA-binding domain"/>
    <property type="match status" value="1"/>
</dbReference>
<dbReference type="InterPro" id="IPR013587">
    <property type="entry name" value="Nitrate/nitrite_sensing"/>
</dbReference>
<protein>
    <submittedName>
        <fullName evidence="2">ANTAR domain-containing protein</fullName>
    </submittedName>
</protein>
<dbReference type="Pfam" id="PF03861">
    <property type="entry name" value="ANTAR"/>
    <property type="match status" value="1"/>
</dbReference>
<feature type="domain" description="ANTAR" evidence="1">
    <location>
        <begin position="338"/>
        <end position="399"/>
    </location>
</feature>
<dbReference type="SUPFAM" id="SSF52172">
    <property type="entry name" value="CheY-like"/>
    <property type="match status" value="1"/>
</dbReference>
<dbReference type="InterPro" id="IPR036388">
    <property type="entry name" value="WH-like_DNA-bd_sf"/>
</dbReference>